<dbReference type="PANTHER" id="PTHR23172">
    <property type="entry name" value="AUXILIN/CYCLIN G-ASSOCIATED KINASE-RELATED"/>
    <property type="match status" value="1"/>
</dbReference>
<dbReference type="InterPro" id="IPR036869">
    <property type="entry name" value="J_dom_sf"/>
</dbReference>
<evidence type="ECO:0000256" key="1">
    <source>
        <dbReference type="SAM" id="MobiDB-lite"/>
    </source>
</evidence>
<name>A0A7S3CLN6_9SPIT</name>
<organism evidence="3">
    <name type="scientific">Strombidium rassoulzadegani</name>
    <dbReference type="NCBI Taxonomy" id="1082188"/>
    <lineage>
        <taxon>Eukaryota</taxon>
        <taxon>Sar</taxon>
        <taxon>Alveolata</taxon>
        <taxon>Ciliophora</taxon>
        <taxon>Intramacronucleata</taxon>
        <taxon>Spirotrichea</taxon>
        <taxon>Oligotrichia</taxon>
        <taxon>Strombidiidae</taxon>
        <taxon>Strombidium</taxon>
    </lineage>
</organism>
<dbReference type="PANTHER" id="PTHR23172:SF19">
    <property type="entry name" value="J DOMAIN-CONTAINING PROTEIN"/>
    <property type="match status" value="1"/>
</dbReference>
<dbReference type="GO" id="GO:0005737">
    <property type="term" value="C:cytoplasm"/>
    <property type="evidence" value="ECO:0007669"/>
    <property type="project" value="TreeGrafter"/>
</dbReference>
<dbReference type="CDD" id="cd06257">
    <property type="entry name" value="DnaJ"/>
    <property type="match status" value="1"/>
</dbReference>
<dbReference type="GO" id="GO:0030276">
    <property type="term" value="F:clathrin binding"/>
    <property type="evidence" value="ECO:0007669"/>
    <property type="project" value="TreeGrafter"/>
</dbReference>
<gene>
    <name evidence="3" type="ORF">SRAS04492_LOCUS2225</name>
</gene>
<feature type="region of interest" description="Disordered" evidence="1">
    <location>
        <begin position="1"/>
        <end position="35"/>
    </location>
</feature>
<accession>A0A7S3CLN6</accession>
<dbReference type="Gene3D" id="1.10.287.110">
    <property type="entry name" value="DnaJ domain"/>
    <property type="match status" value="1"/>
</dbReference>
<proteinExistence type="predicted"/>
<dbReference type="GO" id="GO:0031982">
    <property type="term" value="C:vesicle"/>
    <property type="evidence" value="ECO:0007669"/>
    <property type="project" value="TreeGrafter"/>
</dbReference>
<dbReference type="SUPFAM" id="SSF46565">
    <property type="entry name" value="Chaperone J-domain"/>
    <property type="match status" value="1"/>
</dbReference>
<feature type="domain" description="J" evidence="2">
    <location>
        <begin position="103"/>
        <end position="171"/>
    </location>
</feature>
<dbReference type="GO" id="GO:0072583">
    <property type="term" value="P:clathrin-dependent endocytosis"/>
    <property type="evidence" value="ECO:0007669"/>
    <property type="project" value="TreeGrafter"/>
</dbReference>
<protein>
    <recommendedName>
        <fullName evidence="2">J domain-containing protein</fullName>
    </recommendedName>
</protein>
<evidence type="ECO:0000313" key="3">
    <source>
        <dbReference type="EMBL" id="CAE0230431.1"/>
    </source>
</evidence>
<feature type="compositionally biased region" description="Polar residues" evidence="1">
    <location>
        <begin position="11"/>
        <end position="25"/>
    </location>
</feature>
<evidence type="ECO:0000259" key="2">
    <source>
        <dbReference type="PROSITE" id="PS50076"/>
    </source>
</evidence>
<reference evidence="3" key="1">
    <citation type="submission" date="2021-01" db="EMBL/GenBank/DDBJ databases">
        <authorList>
            <person name="Corre E."/>
            <person name="Pelletier E."/>
            <person name="Niang G."/>
            <person name="Scheremetjew M."/>
            <person name="Finn R."/>
            <person name="Kale V."/>
            <person name="Holt S."/>
            <person name="Cochrane G."/>
            <person name="Meng A."/>
            <person name="Brown T."/>
            <person name="Cohen L."/>
        </authorList>
    </citation>
    <scope>NUCLEOTIDE SEQUENCE</scope>
    <source>
        <strain evidence="3">Ras09</strain>
    </source>
</reference>
<sequence>MSELGDLDFNMGQQPPSQGQASHQQEVTKSRHEEVKEYFTQEQLKRDQWDSAQQKLSLKLDQWIGVKAQSRGPQYPGFDSHFNQTNNIKVLLCTLQNVLWEGHNWQIVGMDKLADPQQVKKLHRKAIMMCHPDKVNAKSEHNADKVYIANRCFAALNLAFNEYKNEPGVRL</sequence>
<dbReference type="GO" id="GO:0072318">
    <property type="term" value="P:clathrin coat disassembly"/>
    <property type="evidence" value="ECO:0007669"/>
    <property type="project" value="TreeGrafter"/>
</dbReference>
<dbReference type="InterPro" id="IPR001623">
    <property type="entry name" value="DnaJ_domain"/>
</dbReference>
<feature type="compositionally biased region" description="Basic and acidic residues" evidence="1">
    <location>
        <begin position="26"/>
        <end position="35"/>
    </location>
</feature>
<dbReference type="EMBL" id="HBIA01004218">
    <property type="protein sequence ID" value="CAE0230431.1"/>
    <property type="molecule type" value="Transcribed_RNA"/>
</dbReference>
<dbReference type="AlphaFoldDB" id="A0A7S3CLN6"/>
<dbReference type="PROSITE" id="PS50076">
    <property type="entry name" value="DNAJ_2"/>
    <property type="match status" value="1"/>
</dbReference>